<dbReference type="PROSITE" id="PS51450">
    <property type="entry name" value="LRR"/>
    <property type="match status" value="1"/>
</dbReference>
<proteinExistence type="predicted"/>
<name>A0AA40K838_9PEZI</name>
<dbReference type="InterPro" id="IPR003591">
    <property type="entry name" value="Leu-rich_rpt_typical-subtyp"/>
</dbReference>
<feature type="compositionally biased region" description="Low complexity" evidence="3">
    <location>
        <begin position="716"/>
        <end position="727"/>
    </location>
</feature>
<sequence>MERKGPPAMPKALTALPVRRMVPPPQQPQPPPHQNQHQHQHQHQQSRAGTLPPAIPLSPGQVLAVVREARKKALPGDDSRGVADVDADGLKPGITLDLIAKNIPTLPDEVVEILRNGVERLALSHNFLASLPVRFSQCTSLRYLAARNNAFEVFPLPLCDLLSLEFLDLGRNRLRELPPEISRLTSLKALALQDNQIESLPLSLADMTSLQRLRLAGNPITFPPKEVLQVQPRDVPSNEILSESEVVELMVTDQIKRFLSQRQTSQAAEGVPETAEASVEYESSEGADTPRIATRRATGRFPIRVKGTDNIPSPPISRSPSLSRPPIPGRSHFRGPSQFSNAPTRKNGIIPLTMGKSSESLRSNSELPGFLQDDQRPESRSSRRGGLASGGDVPSQTALAPLSDPKMNRFSSHLRGFSYSGSLTLTNPFSPEDPSLQRPLYVRELAALPVRRYESRAVDPVLEVARGILYSIFQIHLGVQTLMSVTNDGSARRSSLEMVFYNTNVYFEELEQAIQDYDLASGTRGVARENEGMQRAYTTLIHAYVHICSRLISSVDLLVDNGDQRYLRSFLMLVYHSIMELRVAISGWLASKGPSYSPPARDPDYIPIPPKSRSRASSNAKETPRTRETSRIRDTSTTRMETMRPIPPSAKKLRAAPKTQMQVRTDLPFPANGTPHRTTTAIGPGVSSSSGGSSDSFTSAVSSAPSPAKPRPPPTTTTTTTTTTAAAATETPFERFYLSLKTTVDLITNLLPPLTAHFHRVPAHASPAVEKLLSKSSTVNAATTRVQNSLSGLRLRDPRLTARNHPFWDMCHALFRAWFELGDAVREALMRRVMAMPGEGVVEGLKGVSRSARESMALMVAARRGAVAGGGSSGVGSQGSVVSVRERGWVGVELPVTPQSAALGPAVMATRGMSGEP</sequence>
<feature type="compositionally biased region" description="Polar residues" evidence="3">
    <location>
        <begin position="355"/>
        <end position="366"/>
    </location>
</feature>
<dbReference type="SUPFAM" id="SSF52075">
    <property type="entry name" value="Outer arm dynein light chain 1"/>
    <property type="match status" value="1"/>
</dbReference>
<keyword evidence="2" id="KW-0677">Repeat</keyword>
<dbReference type="PANTHER" id="PTHR48051:SF51">
    <property type="entry name" value="LEUCINE-RICH REPEAT-CONTAINING PROTEIN 10B"/>
    <property type="match status" value="1"/>
</dbReference>
<feature type="compositionally biased region" description="Pro residues" evidence="3">
    <location>
        <begin position="22"/>
        <end position="33"/>
    </location>
</feature>
<evidence type="ECO:0000313" key="5">
    <source>
        <dbReference type="Proteomes" id="UP001172155"/>
    </source>
</evidence>
<dbReference type="GO" id="GO:0005737">
    <property type="term" value="C:cytoplasm"/>
    <property type="evidence" value="ECO:0007669"/>
    <property type="project" value="TreeGrafter"/>
</dbReference>
<protein>
    <submittedName>
        <fullName evidence="4">RAM signaling pathway protein-domain-containing protein</fullName>
    </submittedName>
</protein>
<feature type="region of interest" description="Disordered" evidence="3">
    <location>
        <begin position="263"/>
        <end position="405"/>
    </location>
</feature>
<dbReference type="InterPro" id="IPR032675">
    <property type="entry name" value="LRR_dom_sf"/>
</dbReference>
<dbReference type="Gene3D" id="3.80.10.10">
    <property type="entry name" value="Ribonuclease Inhibitor"/>
    <property type="match status" value="1"/>
</dbReference>
<accession>A0AA40K838</accession>
<dbReference type="Pfam" id="PF10428">
    <property type="entry name" value="SOG2"/>
    <property type="match status" value="1"/>
</dbReference>
<evidence type="ECO:0000256" key="2">
    <source>
        <dbReference type="ARBA" id="ARBA00022737"/>
    </source>
</evidence>
<dbReference type="InterPro" id="IPR050216">
    <property type="entry name" value="LRR_domain-containing"/>
</dbReference>
<dbReference type="EMBL" id="JAUKUD010000003">
    <property type="protein sequence ID" value="KAK0749503.1"/>
    <property type="molecule type" value="Genomic_DNA"/>
</dbReference>
<feature type="compositionally biased region" description="Basic and acidic residues" evidence="3">
    <location>
        <begin position="622"/>
        <end position="636"/>
    </location>
</feature>
<keyword evidence="1" id="KW-0433">Leucine-rich repeat</keyword>
<dbReference type="InterPro" id="IPR001611">
    <property type="entry name" value="Leu-rich_rpt"/>
</dbReference>
<organism evidence="4 5">
    <name type="scientific">Schizothecium vesticola</name>
    <dbReference type="NCBI Taxonomy" id="314040"/>
    <lineage>
        <taxon>Eukaryota</taxon>
        <taxon>Fungi</taxon>
        <taxon>Dikarya</taxon>
        <taxon>Ascomycota</taxon>
        <taxon>Pezizomycotina</taxon>
        <taxon>Sordariomycetes</taxon>
        <taxon>Sordariomycetidae</taxon>
        <taxon>Sordariales</taxon>
        <taxon>Schizotheciaceae</taxon>
        <taxon>Schizothecium</taxon>
    </lineage>
</organism>
<dbReference type="InterPro" id="IPR019487">
    <property type="entry name" value="RAM_signalling_pathway_SOG2"/>
</dbReference>
<reference evidence="4" key="1">
    <citation type="submission" date="2023-06" db="EMBL/GenBank/DDBJ databases">
        <title>Genome-scale phylogeny and comparative genomics of the fungal order Sordariales.</title>
        <authorList>
            <consortium name="Lawrence Berkeley National Laboratory"/>
            <person name="Hensen N."/>
            <person name="Bonometti L."/>
            <person name="Westerberg I."/>
            <person name="Brannstrom I.O."/>
            <person name="Guillou S."/>
            <person name="Cros-Aarteil S."/>
            <person name="Calhoun S."/>
            <person name="Haridas S."/>
            <person name="Kuo A."/>
            <person name="Mondo S."/>
            <person name="Pangilinan J."/>
            <person name="Riley R."/>
            <person name="LaButti K."/>
            <person name="Andreopoulos B."/>
            <person name="Lipzen A."/>
            <person name="Chen C."/>
            <person name="Yanf M."/>
            <person name="Daum C."/>
            <person name="Ng V."/>
            <person name="Clum A."/>
            <person name="Steindorff A."/>
            <person name="Ohm R."/>
            <person name="Martin F."/>
            <person name="Silar P."/>
            <person name="Natvig D."/>
            <person name="Lalanne C."/>
            <person name="Gautier V."/>
            <person name="Ament-velasquez S.L."/>
            <person name="Kruys A."/>
            <person name="Hutchinson M.I."/>
            <person name="Powell A.J."/>
            <person name="Barry K."/>
            <person name="Miller A.N."/>
            <person name="Grigoriev I.V."/>
            <person name="Debuchy R."/>
            <person name="Gladieux P."/>
            <person name="Thoren M.H."/>
            <person name="Johannesson H."/>
        </authorList>
    </citation>
    <scope>NUCLEOTIDE SEQUENCE</scope>
    <source>
        <strain evidence="4">SMH3187-1</strain>
    </source>
</reference>
<dbReference type="Pfam" id="PF13855">
    <property type="entry name" value="LRR_8"/>
    <property type="match status" value="1"/>
</dbReference>
<dbReference type="Proteomes" id="UP001172155">
    <property type="component" value="Unassembled WGS sequence"/>
</dbReference>
<feature type="compositionally biased region" description="Pro residues" evidence="3">
    <location>
        <begin position="312"/>
        <end position="328"/>
    </location>
</feature>
<dbReference type="PANTHER" id="PTHR48051">
    <property type="match status" value="1"/>
</dbReference>
<feature type="region of interest" description="Disordered" evidence="3">
    <location>
        <begin position="1"/>
        <end position="54"/>
    </location>
</feature>
<comment type="caution">
    <text evidence="4">The sequence shown here is derived from an EMBL/GenBank/DDBJ whole genome shotgun (WGS) entry which is preliminary data.</text>
</comment>
<feature type="region of interest" description="Disordered" evidence="3">
    <location>
        <begin position="595"/>
        <end position="727"/>
    </location>
</feature>
<dbReference type="SMART" id="SM00369">
    <property type="entry name" value="LRR_TYP"/>
    <property type="match status" value="4"/>
</dbReference>
<evidence type="ECO:0000313" key="4">
    <source>
        <dbReference type="EMBL" id="KAK0749503.1"/>
    </source>
</evidence>
<evidence type="ECO:0000256" key="1">
    <source>
        <dbReference type="ARBA" id="ARBA00022614"/>
    </source>
</evidence>
<feature type="compositionally biased region" description="Low complexity" evidence="3">
    <location>
        <begin position="687"/>
        <end position="706"/>
    </location>
</feature>
<evidence type="ECO:0000256" key="3">
    <source>
        <dbReference type="SAM" id="MobiDB-lite"/>
    </source>
</evidence>
<dbReference type="AlphaFoldDB" id="A0AA40K838"/>
<gene>
    <name evidence="4" type="ORF">B0T18DRAFT_321111</name>
</gene>
<keyword evidence="5" id="KW-1185">Reference proteome</keyword>